<keyword evidence="3" id="KW-0677">Repeat</keyword>
<keyword evidence="1 6" id="KW-0768">Sushi</keyword>
<evidence type="ECO:0000313" key="9">
    <source>
        <dbReference type="Proteomes" id="UP000314986"/>
    </source>
</evidence>
<dbReference type="Gene3D" id="2.10.70.10">
    <property type="entry name" value="Complement Module, domain 1"/>
    <property type="match status" value="3"/>
</dbReference>
<keyword evidence="4 6" id="KW-1015">Disulfide bond</keyword>
<feature type="disulfide bond" evidence="6">
    <location>
        <begin position="172"/>
        <end position="199"/>
    </location>
</feature>
<feature type="disulfide bond" evidence="6">
    <location>
        <begin position="143"/>
        <end position="186"/>
    </location>
</feature>
<keyword evidence="5" id="KW-0325">Glycoprotein</keyword>
<dbReference type="SMART" id="SM00032">
    <property type="entry name" value="CCP"/>
    <property type="match status" value="3"/>
</dbReference>
<evidence type="ECO:0000256" key="3">
    <source>
        <dbReference type="ARBA" id="ARBA00022737"/>
    </source>
</evidence>
<dbReference type="PANTHER" id="PTHR46393:SF7">
    <property type="entry name" value="COMPLEMENT C2"/>
    <property type="match status" value="1"/>
</dbReference>
<evidence type="ECO:0000256" key="5">
    <source>
        <dbReference type="ARBA" id="ARBA00023180"/>
    </source>
</evidence>
<dbReference type="SUPFAM" id="SSF57535">
    <property type="entry name" value="Complement control module/SCR domain"/>
    <property type="match status" value="3"/>
</dbReference>
<dbReference type="CDD" id="cd00033">
    <property type="entry name" value="CCP"/>
    <property type="match status" value="3"/>
</dbReference>
<keyword evidence="9" id="KW-1185">Reference proteome</keyword>
<comment type="caution">
    <text evidence="6">Lacks conserved residue(s) required for the propagation of feature annotation.</text>
</comment>
<evidence type="ECO:0000256" key="6">
    <source>
        <dbReference type="PROSITE-ProRule" id="PRU00302"/>
    </source>
</evidence>
<dbReference type="Proteomes" id="UP000314986">
    <property type="component" value="Unassembled WGS sequence"/>
</dbReference>
<dbReference type="PROSITE" id="PS50923">
    <property type="entry name" value="SUSHI"/>
    <property type="match status" value="3"/>
</dbReference>
<accession>A0A4W3GX00</accession>
<feature type="domain" description="Sushi" evidence="7">
    <location>
        <begin position="84"/>
        <end position="140"/>
    </location>
</feature>
<name>A0A4W3GX00_CALMI</name>
<evidence type="ECO:0000259" key="7">
    <source>
        <dbReference type="PROSITE" id="PS50923"/>
    </source>
</evidence>
<dbReference type="PANTHER" id="PTHR46393">
    <property type="entry name" value="SUSHI DOMAIN-CONTAINING PROTEIN"/>
    <property type="match status" value="1"/>
</dbReference>
<evidence type="ECO:0000256" key="1">
    <source>
        <dbReference type="ARBA" id="ARBA00022659"/>
    </source>
</evidence>
<reference evidence="8" key="4">
    <citation type="submission" date="2025-08" db="UniProtKB">
        <authorList>
            <consortium name="Ensembl"/>
        </authorList>
    </citation>
    <scope>IDENTIFICATION</scope>
</reference>
<dbReference type="InterPro" id="IPR035976">
    <property type="entry name" value="Sushi/SCR/CCP_sf"/>
</dbReference>
<dbReference type="Ensembl" id="ENSCMIT00000007764.1">
    <property type="protein sequence ID" value="ENSCMIP00000007540.1"/>
    <property type="gene ID" value="ENSCMIG00000004132.1"/>
</dbReference>
<evidence type="ECO:0000256" key="2">
    <source>
        <dbReference type="ARBA" id="ARBA00022729"/>
    </source>
</evidence>
<reference evidence="8" key="5">
    <citation type="submission" date="2025-09" db="UniProtKB">
        <authorList>
            <consortium name="Ensembl"/>
        </authorList>
    </citation>
    <scope>IDENTIFICATION</scope>
</reference>
<reference evidence="9" key="3">
    <citation type="journal article" date="2014" name="Nature">
        <title>Elephant shark genome provides unique insights into gnathostome evolution.</title>
        <authorList>
            <consortium name="International Elephant Shark Genome Sequencing Consortium"/>
            <person name="Venkatesh B."/>
            <person name="Lee A.P."/>
            <person name="Ravi V."/>
            <person name="Maurya A.K."/>
            <person name="Lian M.M."/>
            <person name="Swann J.B."/>
            <person name="Ohta Y."/>
            <person name="Flajnik M.F."/>
            <person name="Sutoh Y."/>
            <person name="Kasahara M."/>
            <person name="Hoon S."/>
            <person name="Gangu V."/>
            <person name="Roy S.W."/>
            <person name="Irimia M."/>
            <person name="Korzh V."/>
            <person name="Kondrychyn I."/>
            <person name="Lim Z.W."/>
            <person name="Tay B.H."/>
            <person name="Tohari S."/>
            <person name="Kong K.W."/>
            <person name="Ho S."/>
            <person name="Lorente-Galdos B."/>
            <person name="Quilez J."/>
            <person name="Marques-Bonet T."/>
            <person name="Raney B.J."/>
            <person name="Ingham P.W."/>
            <person name="Tay A."/>
            <person name="Hillier L.W."/>
            <person name="Minx P."/>
            <person name="Boehm T."/>
            <person name="Wilson R.K."/>
            <person name="Brenner S."/>
            <person name="Warren W.C."/>
        </authorList>
    </citation>
    <scope>NUCLEOTIDE SEQUENCE [LARGE SCALE GENOMIC DNA]</scope>
</reference>
<evidence type="ECO:0000313" key="8">
    <source>
        <dbReference type="Ensembl" id="ENSCMIP00000007540.1"/>
    </source>
</evidence>
<feature type="domain" description="Sushi" evidence="7">
    <location>
        <begin position="21"/>
        <end position="83"/>
    </location>
</feature>
<reference evidence="9" key="2">
    <citation type="journal article" date="2007" name="PLoS Biol.">
        <title>Survey sequencing and comparative analysis of the elephant shark (Callorhinchus milii) genome.</title>
        <authorList>
            <person name="Venkatesh B."/>
            <person name="Kirkness E.F."/>
            <person name="Loh Y.H."/>
            <person name="Halpern A.L."/>
            <person name="Lee A.P."/>
            <person name="Johnson J."/>
            <person name="Dandona N."/>
            <person name="Viswanathan L.D."/>
            <person name="Tay A."/>
            <person name="Venter J.C."/>
            <person name="Strausberg R.L."/>
            <person name="Brenner S."/>
        </authorList>
    </citation>
    <scope>NUCLEOTIDE SEQUENCE [LARGE SCALE GENOMIC DNA]</scope>
</reference>
<keyword evidence="2" id="KW-0732">Signal</keyword>
<dbReference type="Pfam" id="PF00084">
    <property type="entry name" value="Sushi"/>
    <property type="match status" value="3"/>
</dbReference>
<organism evidence="8 9">
    <name type="scientific">Callorhinchus milii</name>
    <name type="common">Ghost shark</name>
    <dbReference type="NCBI Taxonomy" id="7868"/>
    <lineage>
        <taxon>Eukaryota</taxon>
        <taxon>Metazoa</taxon>
        <taxon>Chordata</taxon>
        <taxon>Craniata</taxon>
        <taxon>Vertebrata</taxon>
        <taxon>Chondrichthyes</taxon>
        <taxon>Holocephali</taxon>
        <taxon>Chimaeriformes</taxon>
        <taxon>Callorhinchidae</taxon>
        <taxon>Callorhinchus</taxon>
    </lineage>
</organism>
<evidence type="ECO:0000256" key="4">
    <source>
        <dbReference type="ARBA" id="ARBA00023157"/>
    </source>
</evidence>
<reference evidence="9" key="1">
    <citation type="journal article" date="2006" name="Science">
        <title>Ancient noncoding elements conserved in the human genome.</title>
        <authorList>
            <person name="Venkatesh B."/>
            <person name="Kirkness E.F."/>
            <person name="Loh Y.H."/>
            <person name="Halpern A.L."/>
            <person name="Lee A.P."/>
            <person name="Johnson J."/>
            <person name="Dandona N."/>
            <person name="Viswanathan L.D."/>
            <person name="Tay A."/>
            <person name="Venter J.C."/>
            <person name="Strausberg R.L."/>
            <person name="Brenner S."/>
        </authorList>
    </citation>
    <scope>NUCLEOTIDE SEQUENCE [LARGE SCALE GENOMIC DNA]</scope>
</reference>
<dbReference type="InterPro" id="IPR000436">
    <property type="entry name" value="Sushi_SCR_CCP_dom"/>
</dbReference>
<proteinExistence type="predicted"/>
<dbReference type="FunFam" id="2.10.70.10:FF:000014">
    <property type="entry name" value="Membrane cofactor protein"/>
    <property type="match status" value="1"/>
</dbReference>
<protein>
    <submittedName>
        <fullName evidence="8">Complement receptor type 2-like</fullName>
    </submittedName>
</protein>
<sequence>VWDQHFCALTVPVALVHSHSTQCDHPPELPGARIAYSYLRSFRIGHRTQYYCLYGYQRESSAPNYITCQDNLTWSEPLFKCVAKDCGFPEDIPNGTYVASSHSFGSIVTYTCDVGFVSFGRAVRRCTLQGWTGNLPICQRVRCPAPDQVQNGKIKTGFRPLYMYQDSIRYECDAGYQLFGSSVIKCTSNSTWDHQPPTCQRTTKEPSKNTEILTLLRQSIMEEENMITEERKLLAAEKAALEVLKEAFELIDIAC</sequence>
<dbReference type="AlphaFoldDB" id="A0A4W3GX00"/>
<feature type="domain" description="Sushi" evidence="7">
    <location>
        <begin position="141"/>
        <end position="201"/>
    </location>
</feature>
<dbReference type="GeneTree" id="ENSGT00940000163310"/>